<evidence type="ECO:0000313" key="1">
    <source>
        <dbReference type="Proteomes" id="UP000036681"/>
    </source>
</evidence>
<name>A0A9J2PJ65_ASCLU</name>
<proteinExistence type="predicted"/>
<sequence length="201" mass="22674">MESGEIEGAIRELNELLSYGKPKSISGSLFLILKAAYRSSDPQLLKQARALLDRWVKSRLQRTCLYGCVMLAEEQPIQFAQLLHDEEYKFGDTDVNYICEFAVHNKQPKIMESLMQIPDLFKLDEKARNAVYGSLATCYGENSTSMNFCRNASLVNPFNVNNEAIGLDQLDWNELSKCQMCGSGENGCLETVNFFTATQTQ</sequence>
<organism evidence="1 2">
    <name type="scientific">Ascaris lumbricoides</name>
    <name type="common">Giant roundworm</name>
    <dbReference type="NCBI Taxonomy" id="6252"/>
    <lineage>
        <taxon>Eukaryota</taxon>
        <taxon>Metazoa</taxon>
        <taxon>Ecdysozoa</taxon>
        <taxon>Nematoda</taxon>
        <taxon>Chromadorea</taxon>
        <taxon>Rhabditida</taxon>
        <taxon>Spirurina</taxon>
        <taxon>Ascaridomorpha</taxon>
        <taxon>Ascaridoidea</taxon>
        <taxon>Ascarididae</taxon>
        <taxon>Ascaris</taxon>
    </lineage>
</organism>
<reference evidence="2" key="1">
    <citation type="submission" date="2023-03" db="UniProtKB">
        <authorList>
            <consortium name="WormBaseParasite"/>
        </authorList>
    </citation>
    <scope>IDENTIFICATION</scope>
</reference>
<dbReference type="WBParaSite" id="ALUE_0000996201-mRNA-1">
    <property type="protein sequence ID" value="ALUE_0000996201-mRNA-1"/>
    <property type="gene ID" value="ALUE_0000996201"/>
</dbReference>
<dbReference type="AlphaFoldDB" id="A0A9J2PJ65"/>
<accession>A0A9J2PJ65</accession>
<evidence type="ECO:0000313" key="2">
    <source>
        <dbReference type="WBParaSite" id="ALUE_0000996201-mRNA-1"/>
    </source>
</evidence>
<dbReference type="Proteomes" id="UP000036681">
    <property type="component" value="Unplaced"/>
</dbReference>
<protein>
    <submittedName>
        <fullName evidence="2">Uncharacterized protein</fullName>
    </submittedName>
</protein>
<keyword evidence="1" id="KW-1185">Reference proteome</keyword>